<dbReference type="PANTHER" id="PTHR24264:SF15">
    <property type="entry name" value="RIKEN CDNA 2210010C04 GENE"/>
    <property type="match status" value="1"/>
</dbReference>
<dbReference type="GeneTree" id="ENSGT01050000244971"/>
<keyword evidence="7" id="KW-1015">Disulfide bond</keyword>
<dbReference type="InterPro" id="IPR050127">
    <property type="entry name" value="Serine_Proteases_S1"/>
</dbReference>
<keyword evidence="6 8" id="KW-0720">Serine protease</keyword>
<organism evidence="10 11">
    <name type="scientific">Chelonoidis abingdonii</name>
    <name type="common">Abingdon island giant tortoise</name>
    <name type="synonym">Testudo abingdonii</name>
    <dbReference type="NCBI Taxonomy" id="106734"/>
    <lineage>
        <taxon>Eukaryota</taxon>
        <taxon>Metazoa</taxon>
        <taxon>Chordata</taxon>
        <taxon>Craniata</taxon>
        <taxon>Vertebrata</taxon>
        <taxon>Euteleostomi</taxon>
        <taxon>Archelosauria</taxon>
        <taxon>Testudinata</taxon>
        <taxon>Testudines</taxon>
        <taxon>Cryptodira</taxon>
        <taxon>Durocryptodira</taxon>
        <taxon>Testudinoidea</taxon>
        <taxon>Testudinidae</taxon>
        <taxon>Chelonoidis</taxon>
    </lineage>
</organism>
<reference evidence="10" key="1">
    <citation type="submission" date="2025-08" db="UniProtKB">
        <authorList>
            <consortium name="Ensembl"/>
        </authorList>
    </citation>
    <scope>IDENTIFICATION</scope>
</reference>
<dbReference type="InterPro" id="IPR001254">
    <property type="entry name" value="Trypsin_dom"/>
</dbReference>
<keyword evidence="3" id="KW-0964">Secreted</keyword>
<evidence type="ECO:0000256" key="8">
    <source>
        <dbReference type="RuleBase" id="RU363034"/>
    </source>
</evidence>
<evidence type="ECO:0000256" key="1">
    <source>
        <dbReference type="ARBA" id="ARBA00004613"/>
    </source>
</evidence>
<dbReference type="SUPFAM" id="SSF50494">
    <property type="entry name" value="Trypsin-like serine proteases"/>
    <property type="match status" value="1"/>
</dbReference>
<evidence type="ECO:0000256" key="7">
    <source>
        <dbReference type="ARBA" id="ARBA00023157"/>
    </source>
</evidence>
<dbReference type="InterPro" id="IPR001314">
    <property type="entry name" value="Peptidase_S1A"/>
</dbReference>
<dbReference type="InterPro" id="IPR018114">
    <property type="entry name" value="TRYPSIN_HIS"/>
</dbReference>
<dbReference type="FunFam" id="2.40.10.10:FF:000010">
    <property type="entry name" value="Kallikrein related peptidase 11"/>
    <property type="match status" value="1"/>
</dbReference>
<evidence type="ECO:0000256" key="2">
    <source>
        <dbReference type="ARBA" id="ARBA00009228"/>
    </source>
</evidence>
<dbReference type="PROSITE" id="PS00134">
    <property type="entry name" value="TRYPSIN_HIS"/>
    <property type="match status" value="1"/>
</dbReference>
<evidence type="ECO:0000256" key="4">
    <source>
        <dbReference type="ARBA" id="ARBA00022670"/>
    </source>
</evidence>
<comment type="similarity">
    <text evidence="2">Belongs to the peptidase S1 family. Snake venom subfamily.</text>
</comment>
<comment type="subcellular location">
    <subcellularLocation>
        <location evidence="1">Secreted</location>
    </subcellularLocation>
</comment>
<proteinExistence type="inferred from homology"/>
<dbReference type="GO" id="GO:0006508">
    <property type="term" value="P:proteolysis"/>
    <property type="evidence" value="ECO:0007669"/>
    <property type="project" value="UniProtKB-KW"/>
</dbReference>
<evidence type="ECO:0000256" key="5">
    <source>
        <dbReference type="ARBA" id="ARBA00022801"/>
    </source>
</evidence>
<reference evidence="10" key="2">
    <citation type="submission" date="2025-09" db="UniProtKB">
        <authorList>
            <consortium name="Ensembl"/>
        </authorList>
    </citation>
    <scope>IDENTIFICATION</scope>
</reference>
<keyword evidence="11" id="KW-1185">Reference proteome</keyword>
<dbReference type="PRINTS" id="PR00722">
    <property type="entry name" value="CHYMOTRYPSIN"/>
</dbReference>
<name>A0A8C0JBX6_CHEAB</name>
<dbReference type="GO" id="GO:0004252">
    <property type="term" value="F:serine-type endopeptidase activity"/>
    <property type="evidence" value="ECO:0007669"/>
    <property type="project" value="InterPro"/>
</dbReference>
<dbReference type="AlphaFoldDB" id="A0A8C0JBX6"/>
<dbReference type="InterPro" id="IPR043504">
    <property type="entry name" value="Peptidase_S1_PA_chymotrypsin"/>
</dbReference>
<evidence type="ECO:0000313" key="10">
    <source>
        <dbReference type="Ensembl" id="ENSCABP00000030354.1"/>
    </source>
</evidence>
<keyword evidence="4 8" id="KW-0645">Protease</keyword>
<dbReference type="GO" id="GO:0005615">
    <property type="term" value="C:extracellular space"/>
    <property type="evidence" value="ECO:0007669"/>
    <property type="project" value="TreeGrafter"/>
</dbReference>
<dbReference type="InterPro" id="IPR033116">
    <property type="entry name" value="TRYPSIN_SER"/>
</dbReference>
<evidence type="ECO:0000256" key="6">
    <source>
        <dbReference type="ARBA" id="ARBA00022825"/>
    </source>
</evidence>
<dbReference type="PROSITE" id="PS00135">
    <property type="entry name" value="TRYPSIN_SER"/>
    <property type="match status" value="1"/>
</dbReference>
<dbReference type="PANTHER" id="PTHR24264">
    <property type="entry name" value="TRYPSIN-RELATED"/>
    <property type="match status" value="1"/>
</dbReference>
<sequence>MSGQQDRSFHFYTTRLSHGLGRSLHPWPTAHCSSSACDTSAPLVVLLRSPPQSGPLVLMWSLPIGAAVSAQDDGDRIIGGYMCPRYSQPWQAFVYGPLQCGGILVDRSWVLSAAHCYRPGLRVRLGEHNLAVREGPEQDRVVSGAILHPGYNRFTLDNDLMLLKLAQPITIGMTARPVTLPTACAPTGTACLISGWGTVTTPQASFPNLLQCGNVQIFSAQSCRASYPGRVTTNMVCAGVMGGGVDSCQGDSGGPLLCAGQLQGIVSWGLQTCAQSSRPGVYTKVCNYVAWIRRAIQMN</sequence>
<evidence type="ECO:0000313" key="11">
    <source>
        <dbReference type="Proteomes" id="UP000694404"/>
    </source>
</evidence>
<dbReference type="Gene3D" id="2.40.10.10">
    <property type="entry name" value="Trypsin-like serine proteases"/>
    <property type="match status" value="2"/>
</dbReference>
<dbReference type="SMART" id="SM00020">
    <property type="entry name" value="Tryp_SPc"/>
    <property type="match status" value="1"/>
</dbReference>
<feature type="domain" description="Peptidase S1" evidence="9">
    <location>
        <begin position="77"/>
        <end position="297"/>
    </location>
</feature>
<dbReference type="Ensembl" id="ENSCABT00000033269.1">
    <property type="protein sequence ID" value="ENSCABP00000030354.1"/>
    <property type="gene ID" value="ENSCABG00000022222.1"/>
</dbReference>
<keyword evidence="5 8" id="KW-0378">Hydrolase</keyword>
<dbReference type="Pfam" id="PF00089">
    <property type="entry name" value="Trypsin"/>
    <property type="match status" value="1"/>
</dbReference>
<gene>
    <name evidence="10" type="primary">LOC116819727</name>
</gene>
<evidence type="ECO:0000259" key="9">
    <source>
        <dbReference type="PROSITE" id="PS50240"/>
    </source>
</evidence>
<dbReference type="CDD" id="cd00190">
    <property type="entry name" value="Tryp_SPc"/>
    <property type="match status" value="1"/>
</dbReference>
<dbReference type="PROSITE" id="PS50240">
    <property type="entry name" value="TRYPSIN_DOM"/>
    <property type="match status" value="1"/>
</dbReference>
<accession>A0A8C0JBX6</accession>
<dbReference type="InterPro" id="IPR009003">
    <property type="entry name" value="Peptidase_S1_PA"/>
</dbReference>
<dbReference type="Proteomes" id="UP000694404">
    <property type="component" value="Unplaced"/>
</dbReference>
<evidence type="ECO:0000256" key="3">
    <source>
        <dbReference type="ARBA" id="ARBA00022525"/>
    </source>
</evidence>
<protein>
    <recommendedName>
        <fullName evidence="9">Peptidase S1 domain-containing protein</fullName>
    </recommendedName>
</protein>